<dbReference type="PANTHER" id="PTHR33130:SF43">
    <property type="entry name" value="OS01G0688600 PROTEIN"/>
    <property type="match status" value="1"/>
</dbReference>
<accession>A0A7J0FNK8</accession>
<dbReference type="OrthoDB" id="769821at2759"/>
<evidence type="ECO:0000313" key="3">
    <source>
        <dbReference type="Proteomes" id="UP000585474"/>
    </source>
</evidence>
<dbReference type="EMBL" id="BJWL01000013">
    <property type="protein sequence ID" value="GFZ00295.1"/>
    <property type="molecule type" value="Genomic_DNA"/>
</dbReference>
<organism evidence="2 3">
    <name type="scientific">Actinidia rufa</name>
    <dbReference type="NCBI Taxonomy" id="165716"/>
    <lineage>
        <taxon>Eukaryota</taxon>
        <taxon>Viridiplantae</taxon>
        <taxon>Streptophyta</taxon>
        <taxon>Embryophyta</taxon>
        <taxon>Tracheophyta</taxon>
        <taxon>Spermatophyta</taxon>
        <taxon>Magnoliopsida</taxon>
        <taxon>eudicotyledons</taxon>
        <taxon>Gunneridae</taxon>
        <taxon>Pentapetalae</taxon>
        <taxon>asterids</taxon>
        <taxon>Ericales</taxon>
        <taxon>Actinidiaceae</taxon>
        <taxon>Actinidia</taxon>
    </lineage>
</organism>
<keyword evidence="3" id="KW-1185">Reference proteome</keyword>
<reference evidence="2 3" key="1">
    <citation type="submission" date="2019-07" db="EMBL/GenBank/DDBJ databases">
        <title>De Novo Assembly of kiwifruit Actinidia rufa.</title>
        <authorList>
            <person name="Sugita-Konishi S."/>
            <person name="Sato K."/>
            <person name="Mori E."/>
            <person name="Abe Y."/>
            <person name="Kisaki G."/>
            <person name="Hamano K."/>
            <person name="Suezawa K."/>
            <person name="Otani M."/>
            <person name="Fukuda T."/>
            <person name="Manabe T."/>
            <person name="Gomi K."/>
            <person name="Tabuchi M."/>
            <person name="Akimitsu K."/>
            <person name="Kataoka I."/>
        </authorList>
    </citation>
    <scope>NUCLEOTIDE SEQUENCE [LARGE SCALE GENOMIC DNA]</scope>
    <source>
        <strain evidence="3">cv. Fuchu</strain>
    </source>
</reference>
<evidence type="ECO:0008006" key="4">
    <source>
        <dbReference type="Google" id="ProtNLM"/>
    </source>
</evidence>
<dbReference type="AlphaFoldDB" id="A0A7J0FNK8"/>
<sequence length="304" mass="33266">MVILDVGGEREAEKSMAMGTEGSKPLHNFTMPCLRWGNQRLLRCMKVNPAADRREDNSIGRRIQSFKKSPSPASPVFGGSGLRSEAGSDEDGGIEAVRAKLMVDLQAATDKMKVAIVTEGLKESPPAPPAVAAAEGEAARPWNLRTRRAACKAPEGGGGGGGGAKSLRIEERKPNFSPMRSASKSPRLCEERERAKFSISLSRREIEEDFWAMAGHRPHRRPKKRPKIVQKQLDSLFPGVWLTEVTADDYKVADSTDEKLKLLILCVTEVVIDGVGAVSGRLKAHLLADHWCVVTSYYRYTSPS</sequence>
<comment type="caution">
    <text evidence="2">The sequence shown here is derived from an EMBL/GenBank/DDBJ whole genome shotgun (WGS) entry which is preliminary data.</text>
</comment>
<proteinExistence type="predicted"/>
<evidence type="ECO:0000313" key="2">
    <source>
        <dbReference type="EMBL" id="GFZ00295.1"/>
    </source>
</evidence>
<dbReference type="Pfam" id="PF07797">
    <property type="entry name" value="DUF1639"/>
    <property type="match status" value="1"/>
</dbReference>
<evidence type="ECO:0000256" key="1">
    <source>
        <dbReference type="SAM" id="MobiDB-lite"/>
    </source>
</evidence>
<dbReference type="InterPro" id="IPR012438">
    <property type="entry name" value="DUF1639"/>
</dbReference>
<feature type="region of interest" description="Disordered" evidence="1">
    <location>
        <begin position="1"/>
        <end position="23"/>
    </location>
</feature>
<name>A0A7J0FNK8_9ERIC</name>
<feature type="region of interest" description="Disordered" evidence="1">
    <location>
        <begin position="65"/>
        <end position="90"/>
    </location>
</feature>
<dbReference type="Proteomes" id="UP000585474">
    <property type="component" value="Unassembled WGS sequence"/>
</dbReference>
<protein>
    <recommendedName>
        <fullName evidence="4">DUF1639 family protein</fullName>
    </recommendedName>
</protein>
<gene>
    <name evidence="2" type="ORF">Acr_13g0016940</name>
</gene>
<dbReference type="PANTHER" id="PTHR33130">
    <property type="entry name" value="PUTATIVE (DUF1639)-RELATED"/>
    <property type="match status" value="1"/>
</dbReference>